<dbReference type="InterPro" id="IPR035906">
    <property type="entry name" value="MetI-like_sf"/>
</dbReference>
<feature type="compositionally biased region" description="Polar residues" evidence="10">
    <location>
        <begin position="48"/>
        <end position="71"/>
    </location>
</feature>
<sequence>MLFYVGIGVLDSLHFHPRIEPLAEVGSPAATVNEADAVTGPDGKTTPDEQGTDASGSQRSAEQAQEITQAKDTISAAEPGASAPTYSTQIISVLDLLLSGLRERQEKTFSAPFATHLFVKEAIEQPDGSVVRAYPRLEHGGAHLEDPSQRSFDLLFRGLFGAIKGLMVWTAIMAGLIALLGWRRRQSFNDTATALWRGETAVPWRVVLITLAIMLVLSFTAAELGAKYHILGTDKVGEDVFYQSLKSIRTGLVIGTLTTLVMLPAAILLGIMAGYLGGRTDDVIQYLYTTLNSIPGVLLIAAAILMLQVYMTNNADQFESLVERADLRLLFLCIILGVTSWTGLCRLLRGESLKLREVDYVQAARALGVRHSTVIARHILPNVLHIVMITVVLDFSGLVLAEAVLSYVNIGVDPTMNSWGNMINSARLELARDPIVWWSLAAAFLFMFTLVLAANLLADVVRDAFDPRLRSAS</sequence>
<dbReference type="PROSITE" id="PS50928">
    <property type="entry name" value="ABC_TM1"/>
    <property type="match status" value="1"/>
</dbReference>
<dbReference type="CDD" id="cd06261">
    <property type="entry name" value="TM_PBP2"/>
    <property type="match status" value="1"/>
</dbReference>
<evidence type="ECO:0000256" key="3">
    <source>
        <dbReference type="ARBA" id="ARBA00022475"/>
    </source>
</evidence>
<dbReference type="GO" id="GO:0015031">
    <property type="term" value="P:protein transport"/>
    <property type="evidence" value="ECO:0007669"/>
    <property type="project" value="UniProtKB-KW"/>
</dbReference>
<feature type="transmembrane region" description="Helical" evidence="9">
    <location>
        <begin position="252"/>
        <end position="274"/>
    </location>
</feature>
<dbReference type="GO" id="GO:0005886">
    <property type="term" value="C:plasma membrane"/>
    <property type="evidence" value="ECO:0007669"/>
    <property type="project" value="UniProtKB-SubCell"/>
</dbReference>
<dbReference type="PANTHER" id="PTHR43386:SF24">
    <property type="entry name" value="OLIGOPEPTIDE TRANSPORT SYSTEM PERMEASE PROTEIN AMID"/>
    <property type="match status" value="1"/>
</dbReference>
<evidence type="ECO:0000256" key="6">
    <source>
        <dbReference type="ARBA" id="ARBA00022927"/>
    </source>
</evidence>
<proteinExistence type="inferred from homology"/>
<dbReference type="InterPro" id="IPR000515">
    <property type="entry name" value="MetI-like"/>
</dbReference>
<keyword evidence="3" id="KW-1003">Cell membrane</keyword>
<evidence type="ECO:0000256" key="5">
    <source>
        <dbReference type="ARBA" id="ARBA00022856"/>
    </source>
</evidence>
<evidence type="ECO:0000256" key="10">
    <source>
        <dbReference type="SAM" id="MobiDB-lite"/>
    </source>
</evidence>
<feature type="region of interest" description="Disordered" evidence="10">
    <location>
        <begin position="26"/>
        <end position="71"/>
    </location>
</feature>
<evidence type="ECO:0000313" key="12">
    <source>
        <dbReference type="EMBL" id="MBK1706556.1"/>
    </source>
</evidence>
<dbReference type="InterPro" id="IPR050366">
    <property type="entry name" value="BP-dependent_transpt_permease"/>
</dbReference>
<dbReference type="SUPFAM" id="SSF161098">
    <property type="entry name" value="MetI-like"/>
    <property type="match status" value="1"/>
</dbReference>
<keyword evidence="7 9" id="KW-1133">Transmembrane helix</keyword>
<dbReference type="Pfam" id="PF00528">
    <property type="entry name" value="BPD_transp_1"/>
    <property type="match status" value="1"/>
</dbReference>
<dbReference type="PANTHER" id="PTHR43386">
    <property type="entry name" value="OLIGOPEPTIDE TRANSPORT SYSTEM PERMEASE PROTEIN APPC"/>
    <property type="match status" value="1"/>
</dbReference>
<organism evidence="12 13">
    <name type="scientific">Halochromatium glycolicum</name>
    <dbReference type="NCBI Taxonomy" id="85075"/>
    <lineage>
        <taxon>Bacteria</taxon>
        <taxon>Pseudomonadati</taxon>
        <taxon>Pseudomonadota</taxon>
        <taxon>Gammaproteobacteria</taxon>
        <taxon>Chromatiales</taxon>
        <taxon>Chromatiaceae</taxon>
        <taxon>Halochromatium</taxon>
    </lineage>
</organism>
<feature type="transmembrane region" description="Helical" evidence="9">
    <location>
        <begin position="435"/>
        <end position="458"/>
    </location>
</feature>
<accession>A0AAJ0U784</accession>
<evidence type="ECO:0000259" key="11">
    <source>
        <dbReference type="PROSITE" id="PS50928"/>
    </source>
</evidence>
<dbReference type="GO" id="GO:0015833">
    <property type="term" value="P:peptide transport"/>
    <property type="evidence" value="ECO:0007669"/>
    <property type="project" value="UniProtKB-KW"/>
</dbReference>
<keyword evidence="13" id="KW-1185">Reference proteome</keyword>
<feature type="transmembrane region" description="Helical" evidence="9">
    <location>
        <begin position="154"/>
        <end position="182"/>
    </location>
</feature>
<evidence type="ECO:0000256" key="7">
    <source>
        <dbReference type="ARBA" id="ARBA00022989"/>
    </source>
</evidence>
<reference evidence="12" key="2">
    <citation type="journal article" date="2020" name="Microorganisms">
        <title>Osmotic Adaptation and Compatible Solute Biosynthesis of Phototrophic Bacteria as Revealed from Genome Analyses.</title>
        <authorList>
            <person name="Imhoff J.F."/>
            <person name="Rahn T."/>
            <person name="Kunzel S."/>
            <person name="Keller A."/>
            <person name="Neulinger S.C."/>
        </authorList>
    </citation>
    <scope>NUCLEOTIDE SEQUENCE</scope>
    <source>
        <strain evidence="12">DSM 11080</strain>
    </source>
</reference>
<gene>
    <name evidence="12" type="ORF">CKO40_18885</name>
</gene>
<evidence type="ECO:0000256" key="4">
    <source>
        <dbReference type="ARBA" id="ARBA00022692"/>
    </source>
</evidence>
<evidence type="ECO:0000256" key="9">
    <source>
        <dbReference type="RuleBase" id="RU363032"/>
    </source>
</evidence>
<name>A0AAJ0U784_9GAMM</name>
<feature type="domain" description="ABC transmembrane type-1" evidence="11">
    <location>
        <begin position="248"/>
        <end position="458"/>
    </location>
</feature>
<evidence type="ECO:0000256" key="1">
    <source>
        <dbReference type="ARBA" id="ARBA00004651"/>
    </source>
</evidence>
<evidence type="ECO:0000256" key="2">
    <source>
        <dbReference type="ARBA" id="ARBA00022448"/>
    </source>
</evidence>
<reference evidence="12" key="1">
    <citation type="submission" date="2017-08" db="EMBL/GenBank/DDBJ databases">
        <authorList>
            <person name="Imhoff J.F."/>
            <person name="Rahn T."/>
            <person name="Kuenzel S."/>
            <person name="Neulinger S.C."/>
        </authorList>
    </citation>
    <scope>NUCLEOTIDE SEQUENCE</scope>
    <source>
        <strain evidence="12">DSM 11080</strain>
    </source>
</reference>
<dbReference type="GO" id="GO:0055085">
    <property type="term" value="P:transmembrane transport"/>
    <property type="evidence" value="ECO:0007669"/>
    <property type="project" value="InterPro"/>
</dbReference>
<evidence type="ECO:0000256" key="8">
    <source>
        <dbReference type="ARBA" id="ARBA00023136"/>
    </source>
</evidence>
<keyword evidence="8 9" id="KW-0472">Membrane</keyword>
<protein>
    <submittedName>
        <fullName evidence="12">Peptide ABC transporter permease</fullName>
    </submittedName>
</protein>
<keyword evidence="6" id="KW-0653">Protein transport</keyword>
<dbReference type="EMBL" id="NRSJ01000044">
    <property type="protein sequence ID" value="MBK1706556.1"/>
    <property type="molecule type" value="Genomic_DNA"/>
</dbReference>
<dbReference type="AlphaFoldDB" id="A0AAJ0U784"/>
<comment type="similarity">
    <text evidence="9">Belongs to the binding-protein-dependent transport system permease family.</text>
</comment>
<feature type="transmembrane region" description="Helical" evidence="9">
    <location>
        <begin position="383"/>
        <end position="408"/>
    </location>
</feature>
<comment type="caution">
    <text evidence="12">The sequence shown here is derived from an EMBL/GenBank/DDBJ whole genome shotgun (WGS) entry which is preliminary data.</text>
</comment>
<dbReference type="Gene3D" id="1.10.3720.10">
    <property type="entry name" value="MetI-like"/>
    <property type="match status" value="1"/>
</dbReference>
<comment type="subcellular location">
    <subcellularLocation>
        <location evidence="1 9">Cell membrane</location>
        <topology evidence="1 9">Multi-pass membrane protein</topology>
    </subcellularLocation>
</comment>
<keyword evidence="4 9" id="KW-0812">Transmembrane</keyword>
<dbReference type="Proteomes" id="UP001296776">
    <property type="component" value="Unassembled WGS sequence"/>
</dbReference>
<feature type="transmembrane region" description="Helical" evidence="9">
    <location>
        <begin position="202"/>
        <end position="222"/>
    </location>
</feature>
<feature type="transmembrane region" description="Helical" evidence="9">
    <location>
        <begin position="329"/>
        <end position="348"/>
    </location>
</feature>
<keyword evidence="5" id="KW-0571">Peptide transport</keyword>
<keyword evidence="2 9" id="KW-0813">Transport</keyword>
<evidence type="ECO:0000313" key="13">
    <source>
        <dbReference type="Proteomes" id="UP001296776"/>
    </source>
</evidence>
<feature type="transmembrane region" description="Helical" evidence="9">
    <location>
        <begin position="286"/>
        <end position="309"/>
    </location>
</feature>